<dbReference type="GO" id="GO:0006260">
    <property type="term" value="P:DNA replication"/>
    <property type="evidence" value="ECO:0007669"/>
    <property type="project" value="TreeGrafter"/>
</dbReference>
<proteinExistence type="predicted"/>
<dbReference type="SUPFAM" id="SSF52540">
    <property type="entry name" value="P-loop containing nucleoside triphosphate hydrolases"/>
    <property type="match status" value="1"/>
</dbReference>
<dbReference type="InterPro" id="IPR027417">
    <property type="entry name" value="P-loop_NTPase"/>
</dbReference>
<dbReference type="GO" id="GO:0005524">
    <property type="term" value="F:ATP binding"/>
    <property type="evidence" value="ECO:0007669"/>
    <property type="project" value="InterPro"/>
</dbReference>
<dbReference type="AlphaFoldDB" id="A0A382SQE3"/>
<dbReference type="EMBL" id="UINC01130200">
    <property type="protein sequence ID" value="SVD11111.1"/>
    <property type="molecule type" value="Genomic_DNA"/>
</dbReference>
<protein>
    <recommendedName>
        <fullName evidence="1">IstB-like ATP-binding domain-containing protein</fullName>
    </recommendedName>
</protein>
<reference evidence="2" key="1">
    <citation type="submission" date="2018-05" db="EMBL/GenBank/DDBJ databases">
        <authorList>
            <person name="Lanie J.A."/>
            <person name="Ng W.-L."/>
            <person name="Kazmierczak K.M."/>
            <person name="Andrzejewski T.M."/>
            <person name="Davidsen T.M."/>
            <person name="Wayne K.J."/>
            <person name="Tettelin H."/>
            <person name="Glass J.I."/>
            <person name="Rusch D."/>
            <person name="Podicherti R."/>
            <person name="Tsui H.-C.T."/>
            <person name="Winkler M.E."/>
        </authorList>
    </citation>
    <scope>NUCLEOTIDE SEQUENCE</scope>
</reference>
<dbReference type="Pfam" id="PF01695">
    <property type="entry name" value="IstB_IS21"/>
    <property type="match status" value="1"/>
</dbReference>
<organism evidence="2">
    <name type="scientific">marine metagenome</name>
    <dbReference type="NCBI Taxonomy" id="408172"/>
    <lineage>
        <taxon>unclassified sequences</taxon>
        <taxon>metagenomes</taxon>
        <taxon>ecological metagenomes</taxon>
    </lineage>
</organism>
<dbReference type="CDD" id="cd00009">
    <property type="entry name" value="AAA"/>
    <property type="match status" value="1"/>
</dbReference>
<dbReference type="PANTHER" id="PTHR30050">
    <property type="entry name" value="CHROMOSOMAL REPLICATION INITIATOR PROTEIN DNAA"/>
    <property type="match status" value="1"/>
</dbReference>
<evidence type="ECO:0000259" key="1">
    <source>
        <dbReference type="Pfam" id="PF01695"/>
    </source>
</evidence>
<evidence type="ECO:0000313" key="2">
    <source>
        <dbReference type="EMBL" id="SVD11111.1"/>
    </source>
</evidence>
<accession>A0A382SQE3</accession>
<dbReference type="Gene3D" id="3.40.50.300">
    <property type="entry name" value="P-loop containing nucleotide triphosphate hydrolases"/>
    <property type="match status" value="1"/>
</dbReference>
<name>A0A382SQE3_9ZZZZ</name>
<dbReference type="InterPro" id="IPR002611">
    <property type="entry name" value="IstB_ATP-bd"/>
</dbReference>
<sequence length="192" mass="21756">MACLHCGDTGWKPVEVEGVQQVVRCDCWREALSGKLLDDARIPPRYRKCSLDGFVVYPNEKLQKAVVRAQAFSDAFPVVEQGLFFVGPPGIGKTHLAVAVLRAVIRRSGARGLFYDIRELLRVIRSTYNPVVRATESDILRPVIESELLVLDDLGAEKTSEWVDETLNLIVNTRYNERRPTIFTSNYEEYPE</sequence>
<gene>
    <name evidence="2" type="ORF">METZ01_LOCUS363965</name>
</gene>
<feature type="domain" description="IstB-like ATP-binding" evidence="1">
    <location>
        <begin position="79"/>
        <end position="187"/>
    </location>
</feature>
<feature type="non-terminal residue" evidence="2">
    <location>
        <position position="192"/>
    </location>
</feature>
<dbReference type="PANTHER" id="PTHR30050:SF4">
    <property type="entry name" value="ATP-BINDING PROTEIN RV3427C IN INSERTION SEQUENCE-RELATED"/>
    <property type="match status" value="1"/>
</dbReference>